<accession>A0A5B6WQ06</accession>
<dbReference type="EMBL" id="SMMG02000002">
    <property type="protein sequence ID" value="KAA3483971.1"/>
    <property type="molecule type" value="Genomic_DNA"/>
</dbReference>
<keyword evidence="2" id="KW-1185">Reference proteome</keyword>
<organism evidence="1 2">
    <name type="scientific">Gossypium australe</name>
    <dbReference type="NCBI Taxonomy" id="47621"/>
    <lineage>
        <taxon>Eukaryota</taxon>
        <taxon>Viridiplantae</taxon>
        <taxon>Streptophyta</taxon>
        <taxon>Embryophyta</taxon>
        <taxon>Tracheophyta</taxon>
        <taxon>Spermatophyta</taxon>
        <taxon>Magnoliopsida</taxon>
        <taxon>eudicotyledons</taxon>
        <taxon>Gunneridae</taxon>
        <taxon>Pentapetalae</taxon>
        <taxon>rosids</taxon>
        <taxon>malvids</taxon>
        <taxon>Malvales</taxon>
        <taxon>Malvaceae</taxon>
        <taxon>Malvoideae</taxon>
        <taxon>Gossypium</taxon>
    </lineage>
</organism>
<dbReference type="Proteomes" id="UP000325315">
    <property type="component" value="Unassembled WGS sequence"/>
</dbReference>
<evidence type="ECO:0000313" key="1">
    <source>
        <dbReference type="EMBL" id="KAA3483971.1"/>
    </source>
</evidence>
<gene>
    <name evidence="1" type="ORF">EPI10_006089</name>
</gene>
<dbReference type="PANTHER" id="PTHR46148:SF44">
    <property type="entry name" value="GAG-POL POLYPROTEIN"/>
    <property type="match status" value="1"/>
</dbReference>
<dbReference type="OrthoDB" id="996762at2759"/>
<name>A0A5B6WQ06_9ROSI</name>
<dbReference type="PANTHER" id="PTHR46148">
    <property type="entry name" value="CHROMO DOMAIN-CONTAINING PROTEIN"/>
    <property type="match status" value="1"/>
</dbReference>
<sequence>MASYEELYGSKCRTPLCWTELGENKLVGLDFIKKTKEKVKLVKDRLNAASNRQKPYDDLKKKDIEYNVGHKVFLKVSPWKKVHWFGKKGKLSPIFIGRMRFWNESV</sequence>
<protein>
    <submittedName>
        <fullName evidence="1">DNA/RNA polymerases superfamily protein</fullName>
    </submittedName>
</protein>
<proteinExistence type="predicted"/>
<evidence type="ECO:0000313" key="2">
    <source>
        <dbReference type="Proteomes" id="UP000325315"/>
    </source>
</evidence>
<comment type="caution">
    <text evidence="1">The sequence shown here is derived from an EMBL/GenBank/DDBJ whole genome shotgun (WGS) entry which is preliminary data.</text>
</comment>
<reference evidence="2" key="1">
    <citation type="journal article" date="2019" name="Plant Biotechnol. J.">
        <title>Genome sequencing of the Australian wild diploid species Gossypium australe highlights disease resistance and delayed gland morphogenesis.</title>
        <authorList>
            <person name="Cai Y."/>
            <person name="Cai X."/>
            <person name="Wang Q."/>
            <person name="Wang P."/>
            <person name="Zhang Y."/>
            <person name="Cai C."/>
            <person name="Xu Y."/>
            <person name="Wang K."/>
            <person name="Zhou Z."/>
            <person name="Wang C."/>
            <person name="Geng S."/>
            <person name="Li B."/>
            <person name="Dong Q."/>
            <person name="Hou Y."/>
            <person name="Wang H."/>
            <person name="Ai P."/>
            <person name="Liu Z."/>
            <person name="Yi F."/>
            <person name="Sun M."/>
            <person name="An G."/>
            <person name="Cheng J."/>
            <person name="Zhang Y."/>
            <person name="Shi Q."/>
            <person name="Xie Y."/>
            <person name="Shi X."/>
            <person name="Chang Y."/>
            <person name="Huang F."/>
            <person name="Chen Y."/>
            <person name="Hong S."/>
            <person name="Mi L."/>
            <person name="Sun Q."/>
            <person name="Zhang L."/>
            <person name="Zhou B."/>
            <person name="Peng R."/>
            <person name="Zhang X."/>
            <person name="Liu F."/>
        </authorList>
    </citation>
    <scope>NUCLEOTIDE SEQUENCE [LARGE SCALE GENOMIC DNA]</scope>
    <source>
        <strain evidence="2">cv. PA1801</strain>
    </source>
</reference>
<dbReference type="AlphaFoldDB" id="A0A5B6WQ06"/>